<reference evidence="1" key="1">
    <citation type="journal article" date="2022" name="Biol. Control">
        <title>In silico genomic analysis of Rhodopseudomonas palustris strains revealed potential biocontrol agents and crop yield enhancers.</title>
        <authorList>
            <person name="Surachat K."/>
            <person name="Kantachote D."/>
            <person name="Deachamag P."/>
            <person name="Wonglapsuwan M."/>
        </authorList>
    </citation>
    <scope>NUCLEOTIDE SEQUENCE</scope>
    <source>
        <strain evidence="1">TLS06</strain>
    </source>
</reference>
<evidence type="ECO:0000313" key="1">
    <source>
        <dbReference type="EMBL" id="UYO37782.1"/>
    </source>
</evidence>
<dbReference type="EMBL" id="CP076676">
    <property type="protein sequence ID" value="UYO37782.1"/>
    <property type="molecule type" value="Genomic_DNA"/>
</dbReference>
<protein>
    <submittedName>
        <fullName evidence="1">Uncharacterized protein</fullName>
    </submittedName>
</protein>
<proteinExistence type="predicted"/>
<dbReference type="AlphaFoldDB" id="A0AAX3DSD5"/>
<gene>
    <name evidence="1" type="ORF">KQX62_13615</name>
</gene>
<sequence length="52" mass="5681">MSLSSAKNYALRAAKSQDQKEAIELLSKAILELASSIETTDAKIKKINKDKS</sequence>
<dbReference type="RefSeq" id="WP_165858132.1">
    <property type="nucleotide sequence ID" value="NZ_CP019966.1"/>
</dbReference>
<accession>A0AAX3DSD5</accession>
<organism evidence="1 2">
    <name type="scientific">Rhodopseudomonas palustris</name>
    <dbReference type="NCBI Taxonomy" id="1076"/>
    <lineage>
        <taxon>Bacteria</taxon>
        <taxon>Pseudomonadati</taxon>
        <taxon>Pseudomonadota</taxon>
        <taxon>Alphaproteobacteria</taxon>
        <taxon>Hyphomicrobiales</taxon>
        <taxon>Nitrobacteraceae</taxon>
        <taxon>Rhodopseudomonas</taxon>
    </lineage>
</organism>
<dbReference type="Proteomes" id="UP001163166">
    <property type="component" value="Chromosome"/>
</dbReference>
<name>A0AAX3DSD5_RHOPL</name>
<evidence type="ECO:0000313" key="2">
    <source>
        <dbReference type="Proteomes" id="UP001163166"/>
    </source>
</evidence>